<gene>
    <name evidence="1" type="ORF">TVY486_0603880</name>
</gene>
<dbReference type="EMBL" id="HE573022">
    <property type="protein sequence ID" value="CCC48597.1"/>
    <property type="molecule type" value="Genomic_DNA"/>
</dbReference>
<dbReference type="VEuPathDB" id="TriTrypDB:TvY486_0603880"/>
<organism evidence="1">
    <name type="scientific">Trypanosoma vivax (strain Y486)</name>
    <dbReference type="NCBI Taxonomy" id="1055687"/>
    <lineage>
        <taxon>Eukaryota</taxon>
        <taxon>Discoba</taxon>
        <taxon>Euglenozoa</taxon>
        <taxon>Kinetoplastea</taxon>
        <taxon>Metakinetoplastina</taxon>
        <taxon>Trypanosomatida</taxon>
        <taxon>Trypanosomatidae</taxon>
        <taxon>Trypanosoma</taxon>
        <taxon>Duttonella</taxon>
    </lineage>
</organism>
<accession>G0TXA7</accession>
<reference evidence="1" key="1">
    <citation type="journal article" date="2012" name="Proc. Natl. Acad. Sci. U.S.A.">
        <title>Antigenic diversity is generated by distinct evolutionary mechanisms in African trypanosome species.</title>
        <authorList>
            <person name="Jackson A.P."/>
            <person name="Berry A."/>
            <person name="Aslett M."/>
            <person name="Allison H.C."/>
            <person name="Burton P."/>
            <person name="Vavrova-Anderson J."/>
            <person name="Brown R."/>
            <person name="Browne H."/>
            <person name="Corton N."/>
            <person name="Hauser H."/>
            <person name="Gamble J."/>
            <person name="Gilderthorp R."/>
            <person name="Marcello L."/>
            <person name="McQuillan J."/>
            <person name="Otto T.D."/>
            <person name="Quail M.A."/>
            <person name="Sanders M.J."/>
            <person name="van Tonder A."/>
            <person name="Ginger M.L."/>
            <person name="Field M.C."/>
            <person name="Barry J.D."/>
            <person name="Hertz-Fowler C."/>
            <person name="Berriman M."/>
        </authorList>
    </citation>
    <scope>NUCLEOTIDE SEQUENCE</scope>
    <source>
        <strain evidence="1">Y486</strain>
    </source>
</reference>
<name>G0TXA7_TRYVY</name>
<proteinExistence type="predicted"/>
<sequence length="175" mass="19791">MAPDTKCETVMLNSPSLTSIASHHQADSSSLPPLTYCAKRSFNSTLVVESTPPILRRFPPKQEGGVLSSIDCHRIMVKQLLLTAYEVDPCRRANASKWRSLLNAVDEEFAIARSRDICPYDPYEEVLAKVSSMMLWNEKLRCWTYGYSVSAFADCHTRRCDVLRLLKESGKLFLV</sequence>
<protein>
    <submittedName>
        <fullName evidence="1">Uncharacterized protein</fullName>
    </submittedName>
</protein>
<dbReference type="AlphaFoldDB" id="G0TXA7"/>
<evidence type="ECO:0000313" key="1">
    <source>
        <dbReference type="EMBL" id="CCC48597.1"/>
    </source>
</evidence>